<evidence type="ECO:0000313" key="1">
    <source>
        <dbReference type="EMBL" id="MBA0806682.1"/>
    </source>
</evidence>
<dbReference type="EMBL" id="JABFAD010000009">
    <property type="protein sequence ID" value="MBA0806682.1"/>
    <property type="molecule type" value="Genomic_DNA"/>
</dbReference>
<organism evidence="1 2">
    <name type="scientific">Gossypium harknessii</name>
    <dbReference type="NCBI Taxonomy" id="34285"/>
    <lineage>
        <taxon>Eukaryota</taxon>
        <taxon>Viridiplantae</taxon>
        <taxon>Streptophyta</taxon>
        <taxon>Embryophyta</taxon>
        <taxon>Tracheophyta</taxon>
        <taxon>Spermatophyta</taxon>
        <taxon>Magnoliopsida</taxon>
        <taxon>eudicotyledons</taxon>
        <taxon>Gunneridae</taxon>
        <taxon>Pentapetalae</taxon>
        <taxon>rosids</taxon>
        <taxon>malvids</taxon>
        <taxon>Malvales</taxon>
        <taxon>Malvaceae</taxon>
        <taxon>Malvoideae</taxon>
        <taxon>Gossypium</taxon>
    </lineage>
</organism>
<proteinExistence type="predicted"/>
<dbReference type="AlphaFoldDB" id="A0A7J9HAA2"/>
<gene>
    <name evidence="1" type="ORF">Gohar_022545</name>
</gene>
<dbReference type="Proteomes" id="UP000593560">
    <property type="component" value="Unassembled WGS sequence"/>
</dbReference>
<name>A0A7J9HAA2_9ROSI</name>
<accession>A0A7J9HAA2</accession>
<sequence length="57" mass="6448">MIKSSFNLTVWKLLKPSLNQVADCLAKQALIEKDNLQVLDVPPLMARTFIDMNKSTD</sequence>
<feature type="non-terminal residue" evidence="1">
    <location>
        <position position="1"/>
    </location>
</feature>
<reference evidence="1 2" key="1">
    <citation type="journal article" date="2019" name="Genome Biol. Evol.">
        <title>Insights into the evolution of the New World diploid cottons (Gossypium, subgenus Houzingenia) based on genome sequencing.</title>
        <authorList>
            <person name="Grover C.E."/>
            <person name="Arick M.A. 2nd"/>
            <person name="Thrash A."/>
            <person name="Conover J.L."/>
            <person name="Sanders W.S."/>
            <person name="Peterson D.G."/>
            <person name="Frelichowski J.E."/>
            <person name="Scheffler J.A."/>
            <person name="Scheffler B.E."/>
            <person name="Wendel J.F."/>
        </authorList>
    </citation>
    <scope>NUCLEOTIDE SEQUENCE [LARGE SCALE GENOMIC DNA]</scope>
    <source>
        <strain evidence="1">0</strain>
        <tissue evidence="1">Leaf</tissue>
    </source>
</reference>
<evidence type="ECO:0000313" key="2">
    <source>
        <dbReference type="Proteomes" id="UP000593560"/>
    </source>
</evidence>
<keyword evidence="2" id="KW-1185">Reference proteome</keyword>
<protein>
    <recommendedName>
        <fullName evidence="3">RNase H type-1 domain-containing protein</fullName>
    </recommendedName>
</protein>
<evidence type="ECO:0008006" key="3">
    <source>
        <dbReference type="Google" id="ProtNLM"/>
    </source>
</evidence>
<comment type="caution">
    <text evidence="1">The sequence shown here is derived from an EMBL/GenBank/DDBJ whole genome shotgun (WGS) entry which is preliminary data.</text>
</comment>